<organism evidence="2 3">
    <name type="scientific">Byssochlamys spectabilis</name>
    <name type="common">Paecilomyces variotii</name>
    <dbReference type="NCBI Taxonomy" id="264951"/>
    <lineage>
        <taxon>Eukaryota</taxon>
        <taxon>Fungi</taxon>
        <taxon>Dikarya</taxon>
        <taxon>Ascomycota</taxon>
        <taxon>Pezizomycotina</taxon>
        <taxon>Eurotiomycetes</taxon>
        <taxon>Eurotiomycetidae</taxon>
        <taxon>Eurotiales</taxon>
        <taxon>Thermoascaceae</taxon>
        <taxon>Paecilomyces</taxon>
    </lineage>
</organism>
<dbReference type="VEuPathDB" id="FungiDB:C8Q69DRAFT_502468"/>
<sequence length="652" mass="72352">MAHDSSPTYSISSTYSRRSKQSQGSLSFLPSTVYRSEQREYPSSQVRHPSYRGNIWVSPFRSVRKMKEPFQLVLPTSPSLESTRCSRKGSRKESPPNRFPTLRACHSDQHLVVGALESFGLLPSPSLSDSRMLGPSSPVERSEFEFDVKSDRSSPIIIQSYSSDGKSCVGSADSTYEPKQEQLATSKAVSDVEMEMETPTVVEHQQSDIKREDGNEMTDDIAPEVTAKVASPPAESTEYDTSPGTSGDTKTRTRNDTFSSEASWVPANLSYCETWLQGVPLSTPDRLDGKTKEMNRRKCQIVQQGRKPVNLRIDTQIANQQPVRYATLASKTKPKLVDISRRSSSATSYSVPIHMALSARRPSTPNQRPYEISAFSPDTPPEIPDSGYIIQSNRSSENSRATEDDDALSDIAETDIIGTFDLDLNTQSPTAITKPWAVKAPATSSYDNYPRSPAEDQSPKPPSPKLQSPPLISTHQDLCDQETLEKWWDYEWTLDQLELSVKNFPASPLTLTSPVIILLRQNDEKALLRPFRKIFPGIKEPLLGSLCATLIARNYLVSMAGSHRRNSSLSAGTTTLSRLDSVPEKARATLGLQFQNPSHGRFSGRLISSRSIEVRKGLDRIIDHLFLKICGRSDETLKTSVTVLTQVLETKA</sequence>
<name>A0A443I4F7_BYSSP</name>
<feature type="region of interest" description="Disordered" evidence="1">
    <location>
        <begin position="374"/>
        <end position="407"/>
    </location>
</feature>
<feature type="region of interest" description="Disordered" evidence="1">
    <location>
        <begin position="226"/>
        <end position="259"/>
    </location>
</feature>
<evidence type="ECO:0000313" key="2">
    <source>
        <dbReference type="EMBL" id="RWQ98917.1"/>
    </source>
</evidence>
<feature type="region of interest" description="Disordered" evidence="1">
    <location>
        <begin position="1"/>
        <end position="31"/>
    </location>
</feature>
<gene>
    <name evidence="2" type="ORF">C8Q69DRAFT_502468</name>
</gene>
<accession>A0A443I4F7</accession>
<reference evidence="2 3" key="1">
    <citation type="journal article" date="2018" name="Front. Microbiol.">
        <title>Genomic and genetic insights into a cosmopolitan fungus, Paecilomyces variotii (Eurotiales).</title>
        <authorList>
            <person name="Urquhart A.S."/>
            <person name="Mondo S.J."/>
            <person name="Makela M.R."/>
            <person name="Hane J.K."/>
            <person name="Wiebenga A."/>
            <person name="He G."/>
            <person name="Mihaltcheva S."/>
            <person name="Pangilinan J."/>
            <person name="Lipzen A."/>
            <person name="Barry K."/>
            <person name="de Vries R.P."/>
            <person name="Grigoriev I.V."/>
            <person name="Idnurm A."/>
        </authorList>
    </citation>
    <scope>NUCLEOTIDE SEQUENCE [LARGE SCALE GENOMIC DNA]</scope>
    <source>
        <strain evidence="2 3">CBS 101075</strain>
    </source>
</reference>
<dbReference type="GeneID" id="39601676"/>
<feature type="compositionally biased region" description="Polar residues" evidence="1">
    <location>
        <begin position="389"/>
        <end position="399"/>
    </location>
</feature>
<dbReference type="EMBL" id="RCNU01000001">
    <property type="protein sequence ID" value="RWQ98917.1"/>
    <property type="molecule type" value="Genomic_DNA"/>
</dbReference>
<feature type="compositionally biased region" description="Low complexity" evidence="1">
    <location>
        <begin position="1"/>
        <end position="16"/>
    </location>
</feature>
<dbReference type="AlphaFoldDB" id="A0A443I4F7"/>
<protein>
    <submittedName>
        <fullName evidence="2">Uncharacterized protein</fullName>
    </submittedName>
</protein>
<keyword evidence="3" id="KW-1185">Reference proteome</keyword>
<dbReference type="RefSeq" id="XP_028488562.1">
    <property type="nucleotide sequence ID" value="XM_028632399.1"/>
</dbReference>
<feature type="region of interest" description="Disordered" evidence="1">
    <location>
        <begin position="79"/>
        <end position="102"/>
    </location>
</feature>
<dbReference type="Proteomes" id="UP000283841">
    <property type="component" value="Unassembled WGS sequence"/>
</dbReference>
<feature type="region of interest" description="Disordered" evidence="1">
    <location>
        <begin position="443"/>
        <end position="472"/>
    </location>
</feature>
<comment type="caution">
    <text evidence="2">The sequence shown here is derived from an EMBL/GenBank/DDBJ whole genome shotgun (WGS) entry which is preliminary data.</text>
</comment>
<feature type="region of interest" description="Disordered" evidence="1">
    <location>
        <begin position="162"/>
        <end position="191"/>
    </location>
</feature>
<proteinExistence type="predicted"/>
<evidence type="ECO:0000313" key="3">
    <source>
        <dbReference type="Proteomes" id="UP000283841"/>
    </source>
</evidence>
<evidence type="ECO:0000256" key="1">
    <source>
        <dbReference type="SAM" id="MobiDB-lite"/>
    </source>
</evidence>
<feature type="compositionally biased region" description="Polar residues" evidence="1">
    <location>
        <begin position="239"/>
        <end position="248"/>
    </location>
</feature>